<protein>
    <submittedName>
        <fullName evidence="2">Secreted protein</fullName>
    </submittedName>
</protein>
<gene>
    <name evidence="2" type="ORF">HS1_000805</name>
</gene>
<sequence length="342" mass="36229">MKLSKVLVVLSLVMGLVFMAGNVKAANSMSDNVPGNASFAYFYATPGCISTVIQIHNISDEDQCIHIVPFDRCSIPGYDYQFCVSERGTLILIIDATSDGYGTITPICDEEQMDTKEMGISGLSDGTIIGYMFISAIESEGCKAGEICTCNSPDIDNLVGNNPLIVSTALVQSTWWVAANAAMVQNLTDGEVNTEGYIDSGTDILNGACVNLYGRWYDDTTTNGNLVLVFPVGAVACTESCDDSACGTGDGYYITGYSYDEDQHPTSFHKCVEEANMIPFGAIGLPTGGATSGWIEIDNTTATAFGFTIMEDGVRCDALPLFKEGTTGQEAGCPACRLPSGG</sequence>
<feature type="signal peptide" evidence="1">
    <location>
        <begin position="1"/>
        <end position="25"/>
    </location>
</feature>
<evidence type="ECO:0000313" key="2">
    <source>
        <dbReference type="EMBL" id="AMM40609.1"/>
    </source>
</evidence>
<keyword evidence="3" id="KW-1185">Reference proteome</keyword>
<evidence type="ECO:0000256" key="1">
    <source>
        <dbReference type="SAM" id="SignalP"/>
    </source>
</evidence>
<name>A0A7U4QJR1_DESA2</name>
<reference evidence="2 3" key="1">
    <citation type="submission" date="2015-10" db="EMBL/GenBank/DDBJ databases">
        <title>Candidatus Desulfofervidus auxilii, a hydrogenotrophic sulfate-reducing bacterium involved in the thermophilic anaerobic oxidation of methane.</title>
        <authorList>
            <person name="Krukenberg V."/>
            <person name="Richter M."/>
            <person name="Wegener G."/>
        </authorList>
    </citation>
    <scope>NUCLEOTIDE SEQUENCE [LARGE SCALE GENOMIC DNA]</scope>
    <source>
        <strain evidence="2 3">HS1</strain>
    </source>
</reference>
<dbReference type="EMBL" id="CP013015">
    <property type="protein sequence ID" value="AMM40609.1"/>
    <property type="molecule type" value="Genomic_DNA"/>
</dbReference>
<accession>A0A7U4QJR1</accession>
<dbReference type="RefSeq" id="WP_066061274.1">
    <property type="nucleotide sequence ID" value="NZ_CP013015.1"/>
</dbReference>
<keyword evidence="1" id="KW-0732">Signal</keyword>
<dbReference type="KEGG" id="daw:HS1_000805"/>
<dbReference type="AlphaFoldDB" id="A0A7U4QJR1"/>
<dbReference type="Proteomes" id="UP000070560">
    <property type="component" value="Chromosome"/>
</dbReference>
<evidence type="ECO:0000313" key="3">
    <source>
        <dbReference type="Proteomes" id="UP000070560"/>
    </source>
</evidence>
<organism evidence="2 3">
    <name type="scientific">Desulfofervidus auxilii</name>
    <dbReference type="NCBI Taxonomy" id="1621989"/>
    <lineage>
        <taxon>Bacteria</taxon>
        <taxon>Pseudomonadati</taxon>
        <taxon>Thermodesulfobacteriota</taxon>
        <taxon>Candidatus Desulfofervidia</taxon>
        <taxon>Candidatus Desulfofervidales</taxon>
        <taxon>Candidatus Desulfofervidaceae</taxon>
        <taxon>Candidatus Desulfofervidus</taxon>
    </lineage>
</organism>
<proteinExistence type="predicted"/>
<feature type="chain" id="PRO_5031111042" evidence="1">
    <location>
        <begin position="26"/>
        <end position="342"/>
    </location>
</feature>